<protein>
    <submittedName>
        <fullName evidence="1">Uncharacterized protein</fullName>
    </submittedName>
</protein>
<reference evidence="1" key="1">
    <citation type="submission" date="2010-08" db="EMBL/GenBank/DDBJ databases">
        <authorList>
            <person name="Weinstock G."/>
            <person name="Sodergren E."/>
            <person name="Clifton S."/>
            <person name="Fulton L."/>
            <person name="Fulton B."/>
            <person name="Courtney L."/>
            <person name="Fronick C."/>
            <person name="Harrison M."/>
            <person name="Strong C."/>
            <person name="Farmer C."/>
            <person name="Delahaunty K."/>
            <person name="Markovic C."/>
            <person name="Hall O."/>
            <person name="Minx P."/>
            <person name="Tomlinson C."/>
            <person name="Mitreva M."/>
            <person name="Hou S."/>
            <person name="Chen J."/>
            <person name="Wollam A."/>
            <person name="Pepin K.H."/>
            <person name="Johnson M."/>
            <person name="Bhonagiri V."/>
            <person name="Zhang X."/>
            <person name="Suruliraj S."/>
            <person name="Warren W."/>
            <person name="Chinwalla A."/>
            <person name="Mardis E.R."/>
            <person name="Wilson R.K."/>
        </authorList>
    </citation>
    <scope>NUCLEOTIDE SEQUENCE [LARGE SCALE GENOMIC DNA]</scope>
    <source>
        <strain evidence="1">HL044PA1</strain>
    </source>
</reference>
<sequence length="72" mass="7168">MDDDFLIGGDGGQGVGTGKVFDAVFIFADPADAGTTGDGDAGIVSGLGVQAGELIEDRRLTAVRGAHQGQFG</sequence>
<gene>
    <name evidence="1" type="ORF">HMPREF9607_02798</name>
</gene>
<evidence type="ECO:0000313" key="2">
    <source>
        <dbReference type="Proteomes" id="UP000003179"/>
    </source>
</evidence>
<evidence type="ECO:0000313" key="1">
    <source>
        <dbReference type="EMBL" id="EFS90959.1"/>
    </source>
</evidence>
<dbReference type="Proteomes" id="UP000003179">
    <property type="component" value="Unassembled WGS sequence"/>
</dbReference>
<proteinExistence type="predicted"/>
<accession>A0ABN0C1H7</accession>
<name>A0ABN0C1H7_9ACTN</name>
<keyword evidence="2" id="KW-1185">Reference proteome</keyword>
<dbReference type="EMBL" id="ADZU01000044">
    <property type="protein sequence ID" value="EFS90959.1"/>
    <property type="molecule type" value="Genomic_DNA"/>
</dbReference>
<organism evidence="1 2">
    <name type="scientific">Cutibacterium modestum HL044PA1</name>
    <dbReference type="NCBI Taxonomy" id="765109"/>
    <lineage>
        <taxon>Bacteria</taxon>
        <taxon>Bacillati</taxon>
        <taxon>Actinomycetota</taxon>
        <taxon>Actinomycetes</taxon>
        <taxon>Propionibacteriales</taxon>
        <taxon>Propionibacteriaceae</taxon>
        <taxon>Cutibacterium</taxon>
        <taxon>Cutibacterium modestum</taxon>
    </lineage>
</organism>
<comment type="caution">
    <text evidence="1">The sequence shown here is derived from an EMBL/GenBank/DDBJ whole genome shotgun (WGS) entry which is preliminary data.</text>
</comment>